<dbReference type="PROSITE" id="PS50887">
    <property type="entry name" value="GGDEF"/>
    <property type="match status" value="1"/>
</dbReference>
<accession>A0ABR5SI65</accession>
<keyword evidence="7" id="KW-1185">Reference proteome</keyword>
<comment type="caution">
    <text evidence="6">The sequence shown here is derived from an EMBL/GenBank/DDBJ whole genome shotgun (WGS) entry which is preliminary data.</text>
</comment>
<dbReference type="EC" id="2.7.7.65" evidence="1"/>
<feature type="domain" description="GGDEF" evidence="5">
    <location>
        <begin position="165"/>
        <end position="301"/>
    </location>
</feature>
<dbReference type="SUPFAM" id="SSF55073">
    <property type="entry name" value="Nucleotide cyclase"/>
    <property type="match status" value="1"/>
</dbReference>
<dbReference type="InterPro" id="IPR011006">
    <property type="entry name" value="CheY-like_superfamily"/>
</dbReference>
<dbReference type="Proteomes" id="UP000060487">
    <property type="component" value="Unassembled WGS sequence"/>
</dbReference>
<evidence type="ECO:0000256" key="2">
    <source>
        <dbReference type="ARBA" id="ARBA00034247"/>
    </source>
</evidence>
<dbReference type="PANTHER" id="PTHR45138:SF9">
    <property type="entry name" value="DIGUANYLATE CYCLASE DGCM-RELATED"/>
    <property type="match status" value="1"/>
</dbReference>
<dbReference type="SUPFAM" id="SSF52172">
    <property type="entry name" value="CheY-like"/>
    <property type="match status" value="1"/>
</dbReference>
<dbReference type="NCBIfam" id="TIGR00254">
    <property type="entry name" value="GGDEF"/>
    <property type="match status" value="1"/>
</dbReference>
<sequence length="303" mass="34166">MSTDKQKILIVDDMPMNIKILNEVLQEDYLTYYATGGRQAIEMAKVLDPDLILLDIIMPEVNGYEVYRAIQDDDNPAGIPIIFITAMDDDIDESYGLNIGAVDYITKPFNPSIVKLRVKNQLELKKQRDILSKLAAIDGLTGISNRRTFDDSYKKEWTRAVRMKSSLSLLLIDIDYFKLYNDSYGHIQGDLCLKKVAETLQACLKRPADLAARYGGEEFVCLLPETNIDGIIQIGSHIRASVEGLKIPHEQSLVSKFITISIGGSEARPTPDISPESFLSHVDNILYQSKKEGRNLLKYDVFR</sequence>
<feature type="domain" description="Response regulatory" evidence="4">
    <location>
        <begin position="7"/>
        <end position="122"/>
    </location>
</feature>
<protein>
    <recommendedName>
        <fullName evidence="1">diguanylate cyclase</fullName>
        <ecNumber evidence="1">2.7.7.65</ecNumber>
    </recommendedName>
</protein>
<dbReference type="RefSeq" id="WP_085051163.1">
    <property type="nucleotide sequence ID" value="NZ_LNQR01000024.1"/>
</dbReference>
<evidence type="ECO:0000256" key="3">
    <source>
        <dbReference type="PROSITE-ProRule" id="PRU00169"/>
    </source>
</evidence>
<proteinExistence type="predicted"/>
<comment type="catalytic activity">
    <reaction evidence="2">
        <text>2 GTP = 3',3'-c-di-GMP + 2 diphosphate</text>
        <dbReference type="Rhea" id="RHEA:24898"/>
        <dbReference type="ChEBI" id="CHEBI:33019"/>
        <dbReference type="ChEBI" id="CHEBI:37565"/>
        <dbReference type="ChEBI" id="CHEBI:58805"/>
        <dbReference type="EC" id="2.7.7.65"/>
    </reaction>
</comment>
<dbReference type="SMART" id="SM00448">
    <property type="entry name" value="REC"/>
    <property type="match status" value="1"/>
</dbReference>
<reference evidence="6 7" key="1">
    <citation type="submission" date="2015-11" db="EMBL/GenBank/DDBJ databases">
        <authorList>
            <person name="Lin W."/>
        </authorList>
    </citation>
    <scope>NUCLEOTIDE SEQUENCE [LARGE SCALE GENOMIC DNA]</scope>
    <source>
        <strain evidence="6 7">HCH-1</strain>
    </source>
</reference>
<gene>
    <name evidence="6" type="ORF">ASN18_0637</name>
</gene>
<evidence type="ECO:0000313" key="7">
    <source>
        <dbReference type="Proteomes" id="UP000060487"/>
    </source>
</evidence>
<dbReference type="InterPro" id="IPR050469">
    <property type="entry name" value="Diguanylate_Cyclase"/>
</dbReference>
<evidence type="ECO:0000259" key="4">
    <source>
        <dbReference type="PROSITE" id="PS50110"/>
    </source>
</evidence>
<dbReference type="InterPro" id="IPR001789">
    <property type="entry name" value="Sig_transdc_resp-reg_receiver"/>
</dbReference>
<organism evidence="6 7">
    <name type="scientific">Candidatus Magnetominusculus xianensis</name>
    <dbReference type="NCBI Taxonomy" id="1748249"/>
    <lineage>
        <taxon>Bacteria</taxon>
        <taxon>Pseudomonadati</taxon>
        <taxon>Nitrospirota</taxon>
        <taxon>Nitrospiria</taxon>
        <taxon>Nitrospirales</taxon>
        <taxon>Nitrospiraceae</taxon>
        <taxon>Candidatus Magnetominusculus</taxon>
    </lineage>
</organism>
<dbReference type="InterPro" id="IPR029787">
    <property type="entry name" value="Nucleotide_cyclase"/>
</dbReference>
<dbReference type="Gene3D" id="6.10.250.690">
    <property type="match status" value="1"/>
</dbReference>
<dbReference type="CDD" id="cd01949">
    <property type="entry name" value="GGDEF"/>
    <property type="match status" value="1"/>
</dbReference>
<dbReference type="EMBL" id="LNQR01000024">
    <property type="protein sequence ID" value="KWT92029.1"/>
    <property type="molecule type" value="Genomic_DNA"/>
</dbReference>
<evidence type="ECO:0000259" key="5">
    <source>
        <dbReference type="PROSITE" id="PS50887"/>
    </source>
</evidence>
<dbReference type="Pfam" id="PF00990">
    <property type="entry name" value="GGDEF"/>
    <property type="match status" value="1"/>
</dbReference>
<evidence type="ECO:0000256" key="1">
    <source>
        <dbReference type="ARBA" id="ARBA00012528"/>
    </source>
</evidence>
<keyword evidence="3" id="KW-0597">Phosphoprotein</keyword>
<evidence type="ECO:0000313" key="6">
    <source>
        <dbReference type="EMBL" id="KWT92029.1"/>
    </source>
</evidence>
<name>A0ABR5SI65_9BACT</name>
<dbReference type="SMART" id="SM00267">
    <property type="entry name" value="GGDEF"/>
    <property type="match status" value="1"/>
</dbReference>
<dbReference type="Gene3D" id="3.30.70.270">
    <property type="match status" value="1"/>
</dbReference>
<feature type="modified residue" description="4-aspartylphosphate" evidence="3">
    <location>
        <position position="55"/>
    </location>
</feature>
<dbReference type="InterPro" id="IPR043128">
    <property type="entry name" value="Rev_trsase/Diguanyl_cyclase"/>
</dbReference>
<dbReference type="InterPro" id="IPR000160">
    <property type="entry name" value="GGDEF_dom"/>
</dbReference>
<dbReference type="PROSITE" id="PS50110">
    <property type="entry name" value="RESPONSE_REGULATORY"/>
    <property type="match status" value="1"/>
</dbReference>
<dbReference type="Pfam" id="PF00072">
    <property type="entry name" value="Response_reg"/>
    <property type="match status" value="1"/>
</dbReference>
<dbReference type="PANTHER" id="PTHR45138">
    <property type="entry name" value="REGULATORY COMPONENTS OF SENSORY TRANSDUCTION SYSTEM"/>
    <property type="match status" value="1"/>
</dbReference>
<dbReference type="Gene3D" id="3.40.50.2300">
    <property type="match status" value="1"/>
</dbReference>